<evidence type="ECO:0000313" key="3">
    <source>
        <dbReference type="Proteomes" id="UP000261905"/>
    </source>
</evidence>
<proteinExistence type="predicted"/>
<evidence type="ECO:0000313" key="2">
    <source>
        <dbReference type="EMBL" id="REK76141.1"/>
    </source>
</evidence>
<name>A0A371PIU6_9BACL</name>
<keyword evidence="3" id="KW-1185">Reference proteome</keyword>
<dbReference type="EMBL" id="QUBQ01000001">
    <property type="protein sequence ID" value="REK76141.1"/>
    <property type="molecule type" value="Genomic_DNA"/>
</dbReference>
<gene>
    <name evidence="2" type="ORF">DX130_03505</name>
</gene>
<feature type="region of interest" description="Disordered" evidence="1">
    <location>
        <begin position="52"/>
        <end position="73"/>
    </location>
</feature>
<comment type="caution">
    <text evidence="2">The sequence shown here is derived from an EMBL/GenBank/DDBJ whole genome shotgun (WGS) entry which is preliminary data.</text>
</comment>
<protein>
    <submittedName>
        <fullName evidence="2">Uncharacterized protein</fullName>
    </submittedName>
</protein>
<sequence length="73" mass="8433">MEKKMTSDEARFELLQLLGEAGREQSGLLPYLEELEKKCKRLEDENRKYRDAAARRASSAASMNSRLKDALRE</sequence>
<dbReference type="AlphaFoldDB" id="A0A371PIU6"/>
<feature type="compositionally biased region" description="Low complexity" evidence="1">
    <location>
        <begin position="55"/>
        <end position="65"/>
    </location>
</feature>
<evidence type="ECO:0000256" key="1">
    <source>
        <dbReference type="SAM" id="MobiDB-lite"/>
    </source>
</evidence>
<organism evidence="2 3">
    <name type="scientific">Paenibacillus paeoniae</name>
    <dbReference type="NCBI Taxonomy" id="2292705"/>
    <lineage>
        <taxon>Bacteria</taxon>
        <taxon>Bacillati</taxon>
        <taxon>Bacillota</taxon>
        <taxon>Bacilli</taxon>
        <taxon>Bacillales</taxon>
        <taxon>Paenibacillaceae</taxon>
        <taxon>Paenibacillus</taxon>
    </lineage>
</organism>
<accession>A0A371PIU6</accession>
<dbReference type="RefSeq" id="WP_116042873.1">
    <property type="nucleotide sequence ID" value="NZ_QUBQ01000001.1"/>
</dbReference>
<dbReference type="Proteomes" id="UP000261905">
    <property type="component" value="Unassembled WGS sequence"/>
</dbReference>
<reference evidence="2 3" key="1">
    <citation type="submission" date="2018-08" db="EMBL/GenBank/DDBJ databases">
        <title>Paenibacillus sp. M4BSY-1, whole genome shotgun sequence.</title>
        <authorList>
            <person name="Tuo L."/>
        </authorList>
    </citation>
    <scope>NUCLEOTIDE SEQUENCE [LARGE SCALE GENOMIC DNA]</scope>
    <source>
        <strain evidence="2 3">M4BSY-1</strain>
    </source>
</reference>